<protein>
    <recommendedName>
        <fullName evidence="4">MFS transporter</fullName>
    </recommendedName>
</protein>
<name>A0ABW2PSD5_9BACL</name>
<evidence type="ECO:0008006" key="4">
    <source>
        <dbReference type="Google" id="ProtNLM"/>
    </source>
</evidence>
<dbReference type="EMBL" id="JBHTCE010000004">
    <property type="protein sequence ID" value="MFC7391206.1"/>
    <property type="molecule type" value="Genomic_DNA"/>
</dbReference>
<organism evidence="2 3">
    <name type="scientific">Exiguobacterium aestuarii</name>
    <dbReference type="NCBI Taxonomy" id="273527"/>
    <lineage>
        <taxon>Bacteria</taxon>
        <taxon>Bacillati</taxon>
        <taxon>Bacillota</taxon>
        <taxon>Bacilli</taxon>
        <taxon>Bacillales</taxon>
        <taxon>Bacillales Family XII. Incertae Sedis</taxon>
        <taxon>Exiguobacterium</taxon>
    </lineage>
</organism>
<gene>
    <name evidence="2" type="ORF">ACFQO8_13785</name>
</gene>
<comment type="caution">
    <text evidence="2">The sequence shown here is derived from an EMBL/GenBank/DDBJ whole genome shotgun (WGS) entry which is preliminary data.</text>
</comment>
<reference evidence="3" key="1">
    <citation type="journal article" date="2019" name="Int. J. Syst. Evol. Microbiol.">
        <title>The Global Catalogue of Microorganisms (GCM) 10K type strain sequencing project: providing services to taxonomists for standard genome sequencing and annotation.</title>
        <authorList>
            <consortium name="The Broad Institute Genomics Platform"/>
            <consortium name="The Broad Institute Genome Sequencing Center for Infectious Disease"/>
            <person name="Wu L."/>
            <person name="Ma J."/>
        </authorList>
    </citation>
    <scope>NUCLEOTIDE SEQUENCE [LARGE SCALE GENOMIC DNA]</scope>
    <source>
        <strain evidence="3">CCUG 55590</strain>
    </source>
</reference>
<feature type="transmembrane region" description="Helical" evidence="1">
    <location>
        <begin position="90"/>
        <end position="110"/>
    </location>
</feature>
<evidence type="ECO:0000313" key="2">
    <source>
        <dbReference type="EMBL" id="MFC7391206.1"/>
    </source>
</evidence>
<keyword evidence="1" id="KW-1133">Transmembrane helix</keyword>
<keyword evidence="1" id="KW-0472">Membrane</keyword>
<keyword evidence="1" id="KW-0812">Transmembrane</keyword>
<evidence type="ECO:0000256" key="1">
    <source>
        <dbReference type="SAM" id="Phobius"/>
    </source>
</evidence>
<evidence type="ECO:0000313" key="3">
    <source>
        <dbReference type="Proteomes" id="UP001596439"/>
    </source>
</evidence>
<dbReference type="RefSeq" id="WP_214790981.1">
    <property type="nucleotide sequence ID" value="NZ_JANIEL010000101.1"/>
</dbReference>
<dbReference type="Proteomes" id="UP001596439">
    <property type="component" value="Unassembled WGS sequence"/>
</dbReference>
<feature type="transmembrane region" description="Helical" evidence="1">
    <location>
        <begin position="32"/>
        <end position="51"/>
    </location>
</feature>
<sequence>MGGIFLLIGILLSVLSRWLEFEGNSTLGDVMLFPAIFFMAMAFLCSFPYFKDWWDDRSTRKKAFLFVIFAAVAILCLQAAFWFVVWRDQWLGLLFVIPFLACAGFIARLFK</sequence>
<proteinExistence type="predicted"/>
<feature type="transmembrane region" description="Helical" evidence="1">
    <location>
        <begin position="63"/>
        <end position="84"/>
    </location>
</feature>
<accession>A0ABW2PSD5</accession>
<keyword evidence="3" id="KW-1185">Reference proteome</keyword>